<feature type="non-terminal residue" evidence="2">
    <location>
        <position position="112"/>
    </location>
</feature>
<dbReference type="InterPro" id="IPR011050">
    <property type="entry name" value="Pectin_lyase_fold/virulence"/>
</dbReference>
<evidence type="ECO:0000313" key="3">
    <source>
        <dbReference type="Proteomes" id="UP000483094"/>
    </source>
</evidence>
<feature type="domain" description="Rhamnogalacturonase A/B/Epimerase-like pectate lyase" evidence="1">
    <location>
        <begin position="71"/>
        <end position="112"/>
    </location>
</feature>
<dbReference type="Pfam" id="PF12708">
    <property type="entry name" value="Pect-lyase_RHGA_epim"/>
    <property type="match status" value="1"/>
</dbReference>
<dbReference type="InterPro" id="IPR024535">
    <property type="entry name" value="RHGA/B-epi-like_pectate_lyase"/>
</dbReference>
<organism evidence="2 3">
    <name type="scientific">Streptococcus pneumoniae</name>
    <dbReference type="NCBI Taxonomy" id="1313"/>
    <lineage>
        <taxon>Bacteria</taxon>
        <taxon>Bacillati</taxon>
        <taxon>Bacillota</taxon>
        <taxon>Bacilli</taxon>
        <taxon>Lactobacillales</taxon>
        <taxon>Streptococcaceae</taxon>
        <taxon>Streptococcus</taxon>
    </lineage>
</organism>
<evidence type="ECO:0000259" key="1">
    <source>
        <dbReference type="Pfam" id="PF12708"/>
    </source>
</evidence>
<proteinExistence type="predicted"/>
<dbReference type="InterPro" id="IPR012334">
    <property type="entry name" value="Pectin_lyas_fold"/>
</dbReference>
<dbReference type="Gene3D" id="2.160.20.10">
    <property type="entry name" value="Single-stranded right-handed beta-helix, Pectin lyase-like"/>
    <property type="match status" value="1"/>
</dbReference>
<comment type="caution">
    <text evidence="2">The sequence shown here is derived from an EMBL/GenBank/DDBJ whole genome shotgun (WGS) entry which is preliminary data.</text>
</comment>
<dbReference type="Proteomes" id="UP000483094">
    <property type="component" value="Unassembled WGS sequence"/>
</dbReference>
<protein>
    <submittedName>
        <fullName evidence="2">Plasmid stabilization protein</fullName>
    </submittedName>
</protein>
<feature type="non-terminal residue" evidence="2">
    <location>
        <position position="1"/>
    </location>
</feature>
<dbReference type="SUPFAM" id="SSF51126">
    <property type="entry name" value="Pectin lyase-like"/>
    <property type="match status" value="1"/>
</dbReference>
<evidence type="ECO:0000313" key="2">
    <source>
        <dbReference type="EMBL" id="MTV75078.1"/>
    </source>
</evidence>
<gene>
    <name evidence="2" type="ORF">GM540_14120</name>
</gene>
<sequence>EMIASNTTTHGLVNSFSDNSIISNGTIRSNSQLDNRTVESTVTSTNENKSYKEDVISDRIIKKEFEDTALSVKDYGAVGDGIHDDRQAIQDAIDAAAQGLGGGNVYFPEGTY</sequence>
<accession>A0A6G2DFP4</accession>
<dbReference type="AlphaFoldDB" id="A0A6G2DFP4"/>
<name>A0A6G2DFP4_STREE</name>
<dbReference type="EMBL" id="WNHQ01001746">
    <property type="protein sequence ID" value="MTV75078.1"/>
    <property type="molecule type" value="Genomic_DNA"/>
</dbReference>
<reference evidence="2 3" key="1">
    <citation type="submission" date="2019-11" db="EMBL/GenBank/DDBJ databases">
        <title>Growth characteristics of pneumococcus vary with the chemical composition of the capsule and with environmental conditions.</title>
        <authorList>
            <person name="Tothpal A."/>
            <person name="Desobry K."/>
            <person name="Joshi S."/>
            <person name="Wyllie A.L."/>
            <person name="Weinberger D.M."/>
        </authorList>
    </citation>
    <scope>NUCLEOTIDE SEQUENCE [LARGE SCALE GENOMIC DNA]</scope>
    <source>
        <strain evidence="3">pnumococcus19F</strain>
    </source>
</reference>